<dbReference type="OrthoDB" id="329835at2759"/>
<keyword evidence="3" id="KW-0808">Transferase</keyword>
<dbReference type="InterPro" id="IPR032088">
    <property type="entry name" value="SAT"/>
</dbReference>
<sequence>MVINSHGPEGPLVDNTNDVGEAFKTSPSTTLKPFIKPAVNFASAERLQGSIHSLPELVDFNAINNATHTFCVQAQSQEPFDTITHGEFKVAVAKCAAWLKENLPIKKAEGSGVLTDMAPVALFMESDIGLVIHEFALMSIGVPPLVLSPRLPPVAINALLEGTAASSFIVSQRLSEPAKPALAALAAKGVSTHIGNPYKAYYQQGADPSTNAPFDLPENPDSIILLLHSSGTTGLPKPIPITHRQLLFAVNCHKFDTEEEAQSLNLSTLPLFHGFGLVAPGLSMSAGKPTLYPANDGIPNARSIVDLIKKSNAKSMMTVPFLLDDITNLPEDEGVKALQHMDFVGTGGAALGAGIGDRLAAGGVKLLNFYGTTETGPLSLTFAPKDDYDWKYFRLRTDCEYKVDELAPKEDERRFRLTVYPYGGTEGFEISDQLIRNERYPETDFAAVGRDDDVIVLATGEKANPLILETSLTETPGIKAAIAFGENQFNLGVIVEPVEPVIPESEAAFKDKIWPIITAAGEKMDAYSRIPSPEAIVIVPAGVTVPRTDKGSIARKETYALFDREIKAVYERLLQAASEATEPLDLDNLEPHLKNLVHTNLRLQAPPSEWSVEDSIFDVGADSLQALQLRRVLVAAASKTDAFKDVDVAKLIPAEFIYLNPSVREMATALTKGSSSGESSLEEAAKGIEEFVEKYTLTIPASEIKAPSSSENAFVLVSGSSGSLGSHIVADLARRPNVQKIVCLIRKDKGTNAPPMPGGNPIDKKVLKSRNITLSDAEWAKIATLEVDPTAEKLGLIPMAYGMMQMKVTHVIHAAWPMNYLLKTSSFQYQFKFLKNLLEFAVQGAGTTKKRFTFLSSIAAVARIGLGTPGNPLPEQPVAPSDGACGIGYADGKLVCEKILERAAETYAGQLDITSVRCGQMTGAKNTGVWNANEQIPMLLRSAQTMGSLPQLQGTLSWIPVDDAAATVSEMTLANGSLPIVQHLENPVRQSWEDMVQAFAKELNLSAPVVPFDQWLDQVASAEYSDEDLPVKKLKAFFGNFFKTVACGHVVLDTTVAKTQSPTLSNMGAVSDLLVKAYIDYWKSTGYLRKLLNSPRLAPLKEAIISLPQALQALTNKYADLSSLKDATTSVNSFAQWITNGDSSMLERNMSGLVTLPLLTTIHIVQYLDYLERMNQRHEDFLSDVEDGGIQGYCIGLLSAIVVACSRNEDELIEHAVSGIQLALGIGAFGDLGAPAEGDSNTMQIRLKNQSDTESILKEFPGAYVSTITDAKTLSLIVPPEQIIQFKSYAASEGLRARQMHIRSNLHNKGNRALAETCTEILSDIPFPTSERLQVLVRSNKTGETLPDDADSMIEEAVTTILASQCNWSLVVSNLAEDLKETGKKTHGIALFGIGDSVPISTFKKLGLELYKTDVLAFTDTPPTPFVPPSSADAFPPDAIAIVGAACRLPGASSLDELWNIISQGQSRLEKLRTDRVNLKESYRASQDKDWVAKREFFGNFIDDVDAFDHSFFGISPREAKYMDPQQRLLLETAFEAMDSSGYLRHHKRERGDAVGCFLGASYTEYLENTSAYSPSAFTATSTIRAFLSGKISYHFGWTGPSEVIDTACSASIVAVHRAVRAINAGECPVALAGGVNIITGVNNYFDLGKASFLSQTGQCKPFDDSADGYCRADGVGLVVLKPLSKAISDNDHIMGVIPAVATNQGGIGAPGITVPDGILQKSLYRGILESSGISPEQVTYVEAHGTGTQVGDPIEIGSIREVYGGAHRDAPLFLGSLKSNIGHSETAAGVASLIKVLAMLRNRGIPPLQGFKRLNHKIPPLEVDKMHIPTKLLPWDADNRIACINSYGASGSNSALLCSEWHEETPTMVTEPVTAPPQEYPILLSAASASSLQRFANELATYISKSNADVTLGNLAYTLSQRRKHHRIRWSATVADLGSLIEKLQSCAPEDFSTAPQTTKSIVLTFSGQSRTTIGVSPAARQSNPRFDYYIQKCNTILQSYGCPDILPYLSQTETIEDVTILQCGTVAVQYACAQCWIDGGLFVAGIVGHSLGELTALAVSGVLSLKDMLKAVHTRAELLKARWGPDRGTMLAIHANIDTVRTIMDVVESIIDHQDEALEVACYNSVTSHIVVGKERSVAMAERIIQEDARFHGLRYQRLQTSHGFHSRFTEPLLSGLIAVERTIEFNKPVIPLETSTQQQVSFANKSKDRYLANHARDPVYFVDAARRIESRLGECVWLEAGWSTPIISMVKRAVAKPAVHTFQAVTSPAAVAVELWREGIATTYWSFFTPKESGLKHIYLPPYSFDRPKYWLEHVDRAMEERRAAEAAKGETSQAPAKVQPMIVFKRSEGTKHHFKLHTETERYTRIVQGHAVRAKPLCPASVYMESAIMGVNLLGSAPMGKTITFENVGFHRPLGCDDNLDVELILQKGAEDDWHYAVSSGPRALHSDGNFSATTSEVSDLQLYEMLLADKIETLRNDAEAEKLRTSTAYKLFSRVVEYSALLRGITSITLGSRQAIAQVKVPKSTWAAQGESCVTEFYDAVALDTFIQVLGLLINSDTGSSADDEIYVASSIGKMVVSPTDFTKPQTWTVYATYSTADSKTSSGAVFVFNEEGKLSSFATKVQFMRIKAAKLERVLESANPSISSALPLPETSVPFMPVPVQQPTSAPNLAPKSVTLAIPGPDSGKVKAKISDLRALISVYTGVPVEEMRDDQSFGNMGLDSLASMELADEMESKLDLKVQAEDLLLGTVGSLVNKLPGASGELVSSAGMGMVPDDTSSESSGSFRGTTGLPTSIPPTPTGISDNEDEELGMPWKRPDGPLNSRFKMETVVYKVEGGVQVPADIYVPAEAPPSPMPVALMIHGGGHLTLSRRAVRPLQTKFLLSEGILPVSIDYRLCPQVNVIDGSMADTRDACAWVQRDLPSIMARKGIDIDPTKLVVIGWSTGGTLAMTTSWTLKNAGLTPPRAILSFYCPVTYDPAAPVLMGQEHSPRTMALSEIRNLLPSTPTTSHAFNSTDSSKLGWVHKGDPRSELTLALVKEHRGMSLLFNGLPTTGEELFEPDAARAREFSPLQHVLDGDYSVPTYLIFGDQDEIAPFPKAAEFAKALASTRVRSGFLPVPGAKHIFDLGLAPGSEGWARTIGPGYDFLLQELER</sequence>
<dbReference type="InterPro" id="IPR001227">
    <property type="entry name" value="Ac_transferase_dom_sf"/>
</dbReference>
<evidence type="ECO:0000256" key="3">
    <source>
        <dbReference type="ARBA" id="ARBA00022679"/>
    </source>
</evidence>
<dbReference type="GO" id="GO:0044550">
    <property type="term" value="P:secondary metabolite biosynthetic process"/>
    <property type="evidence" value="ECO:0007669"/>
    <property type="project" value="TreeGrafter"/>
</dbReference>
<evidence type="ECO:0000256" key="2">
    <source>
        <dbReference type="ARBA" id="ARBA00022553"/>
    </source>
</evidence>
<evidence type="ECO:0000259" key="9">
    <source>
        <dbReference type="PROSITE" id="PS52004"/>
    </source>
</evidence>
<dbReference type="Pfam" id="PF23562">
    <property type="entry name" value="AMP-binding_C_3"/>
    <property type="match status" value="1"/>
</dbReference>
<dbReference type="PANTHER" id="PTHR43775">
    <property type="entry name" value="FATTY ACID SYNTHASE"/>
    <property type="match status" value="1"/>
</dbReference>
<dbReference type="PROSITE" id="PS52004">
    <property type="entry name" value="KS3_2"/>
    <property type="match status" value="1"/>
</dbReference>
<dbReference type="InterPro" id="IPR009081">
    <property type="entry name" value="PP-bd_ACP"/>
</dbReference>
<dbReference type="Gene3D" id="3.40.47.10">
    <property type="match status" value="1"/>
</dbReference>
<dbReference type="Gene3D" id="3.40.50.12780">
    <property type="entry name" value="N-terminal domain of ligase-like"/>
    <property type="match status" value="1"/>
</dbReference>
<evidence type="ECO:0000259" key="8">
    <source>
        <dbReference type="PROSITE" id="PS50075"/>
    </source>
</evidence>
<dbReference type="GO" id="GO:0016787">
    <property type="term" value="F:hydrolase activity"/>
    <property type="evidence" value="ECO:0007669"/>
    <property type="project" value="InterPro"/>
</dbReference>
<feature type="active site" description="Proton acceptor; for dehydratase activity" evidence="6">
    <location>
        <position position="2374"/>
    </location>
</feature>
<dbReference type="GeneID" id="75830588"/>
<feature type="region of interest" description="N-terminal hotdog fold" evidence="6">
    <location>
        <begin position="2343"/>
        <end position="2462"/>
    </location>
</feature>
<dbReference type="InterPro" id="IPR049551">
    <property type="entry name" value="PKS_DH_C"/>
</dbReference>
<dbReference type="Gene3D" id="3.40.50.720">
    <property type="entry name" value="NAD(P)-binding Rossmann-like Domain"/>
    <property type="match status" value="1"/>
</dbReference>
<dbReference type="Pfam" id="PF14765">
    <property type="entry name" value="PS-DH"/>
    <property type="match status" value="1"/>
</dbReference>
<evidence type="ECO:0000313" key="11">
    <source>
        <dbReference type="EMBL" id="KAI6781325.1"/>
    </source>
</evidence>
<dbReference type="SUPFAM" id="SSF53474">
    <property type="entry name" value="alpha/beta-Hydrolases"/>
    <property type="match status" value="1"/>
</dbReference>
<dbReference type="Proteomes" id="UP001055219">
    <property type="component" value="Unassembled WGS sequence"/>
</dbReference>
<dbReference type="InterPro" id="IPR014030">
    <property type="entry name" value="Ketoacyl_synth_N"/>
</dbReference>
<evidence type="ECO:0000256" key="7">
    <source>
        <dbReference type="SAM" id="MobiDB-lite"/>
    </source>
</evidence>
<evidence type="ECO:0000259" key="10">
    <source>
        <dbReference type="PROSITE" id="PS52019"/>
    </source>
</evidence>
<dbReference type="SMART" id="SM00827">
    <property type="entry name" value="PKS_AT"/>
    <property type="match status" value="1"/>
</dbReference>
<dbReference type="InterPro" id="IPR036291">
    <property type="entry name" value="NAD(P)-bd_dom_sf"/>
</dbReference>
<dbReference type="GO" id="GO:0004312">
    <property type="term" value="F:fatty acid synthase activity"/>
    <property type="evidence" value="ECO:0007669"/>
    <property type="project" value="TreeGrafter"/>
</dbReference>
<dbReference type="InterPro" id="IPR000873">
    <property type="entry name" value="AMP-dep_synth/lig_dom"/>
</dbReference>
<dbReference type="SUPFAM" id="SSF51735">
    <property type="entry name" value="NAD(P)-binding Rossmann-fold domains"/>
    <property type="match status" value="1"/>
</dbReference>
<feature type="active site" description="Proton donor; for dehydratase activity" evidence="6">
    <location>
        <position position="2549"/>
    </location>
</feature>
<dbReference type="Gene3D" id="3.30.70.3290">
    <property type="match status" value="1"/>
</dbReference>
<dbReference type="Pfam" id="PF00501">
    <property type="entry name" value="AMP-binding"/>
    <property type="match status" value="1"/>
</dbReference>
<keyword evidence="5" id="KW-0012">Acyltransferase</keyword>
<dbReference type="PROSITE" id="PS00455">
    <property type="entry name" value="AMP_BINDING"/>
    <property type="match status" value="1"/>
</dbReference>
<keyword evidence="4" id="KW-0511">Multifunctional enzyme</keyword>
<dbReference type="InterPro" id="IPR029058">
    <property type="entry name" value="AB_hydrolase_fold"/>
</dbReference>
<dbReference type="InterPro" id="IPR036736">
    <property type="entry name" value="ACP-like_sf"/>
</dbReference>
<dbReference type="Gene3D" id="1.10.1200.10">
    <property type="entry name" value="ACP-like"/>
    <property type="match status" value="1"/>
</dbReference>
<dbReference type="Pfam" id="PF00550">
    <property type="entry name" value="PP-binding"/>
    <property type="match status" value="1"/>
</dbReference>
<dbReference type="SUPFAM" id="SSF52151">
    <property type="entry name" value="FabD/lysophospholipase-like"/>
    <property type="match status" value="1"/>
</dbReference>
<dbReference type="InterPro" id="IPR050091">
    <property type="entry name" value="PKS_NRPS_Biosynth_Enz"/>
</dbReference>
<dbReference type="Pfam" id="PF07993">
    <property type="entry name" value="NAD_binding_4"/>
    <property type="match status" value="1"/>
</dbReference>
<dbReference type="InterPro" id="IPR020841">
    <property type="entry name" value="PKS_Beta-ketoAc_synthase_dom"/>
</dbReference>
<comment type="caution">
    <text evidence="11">The sequence shown here is derived from an EMBL/GenBank/DDBJ whole genome shotgun (WGS) entry which is preliminary data.</text>
</comment>
<dbReference type="PROSITE" id="PS00606">
    <property type="entry name" value="KS3_1"/>
    <property type="match status" value="1"/>
</dbReference>
<dbReference type="GO" id="GO:0031177">
    <property type="term" value="F:phosphopantetheine binding"/>
    <property type="evidence" value="ECO:0007669"/>
    <property type="project" value="InterPro"/>
</dbReference>
<dbReference type="SMART" id="SM00825">
    <property type="entry name" value="PKS_KS"/>
    <property type="match status" value="1"/>
</dbReference>
<dbReference type="InterPro" id="IPR016039">
    <property type="entry name" value="Thiolase-like"/>
</dbReference>
<keyword evidence="2" id="KW-0597">Phosphoprotein</keyword>
<keyword evidence="12" id="KW-1185">Reference proteome</keyword>
<dbReference type="InterPro" id="IPR042104">
    <property type="entry name" value="PKS_dehydratase_sf"/>
</dbReference>
<dbReference type="SUPFAM" id="SSF53901">
    <property type="entry name" value="Thiolase-like"/>
    <property type="match status" value="1"/>
</dbReference>
<dbReference type="Gene3D" id="3.40.366.10">
    <property type="entry name" value="Malonyl-Coenzyme A Acyl Carrier Protein, domain 2"/>
    <property type="match status" value="3"/>
</dbReference>
<dbReference type="InterPro" id="IPR013120">
    <property type="entry name" value="FAR_NAD-bd"/>
</dbReference>
<feature type="region of interest" description="C-terminal hotdog fold" evidence="6">
    <location>
        <begin position="2484"/>
        <end position="2638"/>
    </location>
</feature>
<gene>
    <name evidence="11" type="ORF">J7T54_004098</name>
</gene>
<dbReference type="RefSeq" id="XP_051362181.1">
    <property type="nucleotide sequence ID" value="XM_051506622.1"/>
</dbReference>
<dbReference type="PROSITE" id="PS52019">
    <property type="entry name" value="PKS_MFAS_DH"/>
    <property type="match status" value="1"/>
</dbReference>
<evidence type="ECO:0000256" key="5">
    <source>
        <dbReference type="ARBA" id="ARBA00023315"/>
    </source>
</evidence>
<protein>
    <submittedName>
        <fullName evidence="11">Non-reducing polyketide synthase ascC</fullName>
    </submittedName>
</protein>
<dbReference type="InterPro" id="IPR020806">
    <property type="entry name" value="PKS_PP-bd"/>
</dbReference>
<dbReference type="PROSITE" id="PS50075">
    <property type="entry name" value="CARRIER"/>
    <property type="match status" value="1"/>
</dbReference>
<dbReference type="Pfam" id="PF02801">
    <property type="entry name" value="Ketoacyl-synt_C"/>
    <property type="match status" value="1"/>
</dbReference>
<dbReference type="PANTHER" id="PTHR43775:SF21">
    <property type="entry name" value="NON-REDUCING POLYKETIDE SYNTHASE AUSA-RELATED"/>
    <property type="match status" value="1"/>
</dbReference>
<dbReference type="InterPro" id="IPR018201">
    <property type="entry name" value="Ketoacyl_synth_AS"/>
</dbReference>
<dbReference type="GO" id="GO:0004315">
    <property type="term" value="F:3-oxoacyl-[acyl-carrier-protein] synthase activity"/>
    <property type="evidence" value="ECO:0007669"/>
    <property type="project" value="InterPro"/>
</dbReference>
<feature type="domain" description="Ketosynthase family 3 (KS3)" evidence="9">
    <location>
        <begin position="1437"/>
        <end position="1861"/>
    </location>
</feature>
<reference evidence="11" key="2">
    <citation type="submission" date="2022-07" db="EMBL/GenBank/DDBJ databases">
        <authorList>
            <person name="Goncalves M.F.M."/>
            <person name="Hilario S."/>
            <person name="Van De Peer Y."/>
            <person name="Esteves A.C."/>
            <person name="Alves A."/>
        </authorList>
    </citation>
    <scope>NUCLEOTIDE SEQUENCE</scope>
    <source>
        <strain evidence="11">MUM 19.33</strain>
    </source>
</reference>
<dbReference type="InterPro" id="IPR014043">
    <property type="entry name" value="Acyl_transferase_dom"/>
</dbReference>
<dbReference type="Pfam" id="PF16073">
    <property type="entry name" value="SAT"/>
    <property type="match status" value="1"/>
</dbReference>
<accession>A0A9Q0BE75</accession>
<dbReference type="InterPro" id="IPR042099">
    <property type="entry name" value="ANL_N_sf"/>
</dbReference>
<dbReference type="Pfam" id="PF00109">
    <property type="entry name" value="ketoacyl-synt"/>
    <property type="match status" value="1"/>
</dbReference>
<evidence type="ECO:0000256" key="4">
    <source>
        <dbReference type="ARBA" id="ARBA00023268"/>
    </source>
</evidence>
<name>A0A9Q0BE75_9HYPO</name>
<dbReference type="InterPro" id="IPR020845">
    <property type="entry name" value="AMP-binding_CS"/>
</dbReference>
<dbReference type="GO" id="GO:0006633">
    <property type="term" value="P:fatty acid biosynthetic process"/>
    <property type="evidence" value="ECO:0007669"/>
    <property type="project" value="InterPro"/>
</dbReference>
<organism evidence="11 12">
    <name type="scientific">Emericellopsis cladophorae</name>
    <dbReference type="NCBI Taxonomy" id="2686198"/>
    <lineage>
        <taxon>Eukaryota</taxon>
        <taxon>Fungi</taxon>
        <taxon>Dikarya</taxon>
        <taxon>Ascomycota</taxon>
        <taxon>Pezizomycotina</taxon>
        <taxon>Sordariomycetes</taxon>
        <taxon>Hypocreomycetidae</taxon>
        <taxon>Hypocreales</taxon>
        <taxon>Bionectriaceae</taxon>
        <taxon>Emericellopsis</taxon>
    </lineage>
</organism>
<dbReference type="Gene3D" id="3.10.129.110">
    <property type="entry name" value="Polyketide synthase dehydratase"/>
    <property type="match status" value="1"/>
</dbReference>
<dbReference type="Gene3D" id="3.40.50.1820">
    <property type="entry name" value="alpha/beta hydrolase"/>
    <property type="match status" value="1"/>
</dbReference>
<evidence type="ECO:0000256" key="1">
    <source>
        <dbReference type="ARBA" id="ARBA00022450"/>
    </source>
</evidence>
<evidence type="ECO:0000256" key="6">
    <source>
        <dbReference type="PROSITE-ProRule" id="PRU01363"/>
    </source>
</evidence>
<dbReference type="Pfam" id="PF22621">
    <property type="entry name" value="CurL-like_PKS_C"/>
    <property type="match status" value="1"/>
</dbReference>
<evidence type="ECO:0000313" key="12">
    <source>
        <dbReference type="Proteomes" id="UP001055219"/>
    </source>
</evidence>
<dbReference type="Pfam" id="PF07859">
    <property type="entry name" value="Abhydrolase_3"/>
    <property type="match status" value="1"/>
</dbReference>
<dbReference type="InterPro" id="IPR049900">
    <property type="entry name" value="PKS_mFAS_DH"/>
</dbReference>
<proteinExistence type="predicted"/>
<dbReference type="Pfam" id="PF00698">
    <property type="entry name" value="Acyl_transf_1"/>
    <property type="match status" value="1"/>
</dbReference>
<dbReference type="CDD" id="cd00833">
    <property type="entry name" value="PKS"/>
    <property type="match status" value="1"/>
</dbReference>
<dbReference type="SUPFAM" id="SSF56801">
    <property type="entry name" value="Acetyl-CoA synthetase-like"/>
    <property type="match status" value="1"/>
</dbReference>
<feature type="region of interest" description="Disordered" evidence="7">
    <location>
        <begin position="2778"/>
        <end position="2822"/>
    </location>
</feature>
<feature type="domain" description="PKS/mFAS DH" evidence="10">
    <location>
        <begin position="2343"/>
        <end position="2638"/>
    </location>
</feature>
<feature type="domain" description="Carrier" evidence="8">
    <location>
        <begin position="587"/>
        <end position="674"/>
    </location>
</feature>
<dbReference type="SUPFAM" id="SSF47336">
    <property type="entry name" value="ACP-like"/>
    <property type="match status" value="1"/>
</dbReference>
<keyword evidence="1" id="KW-0596">Phosphopantetheine</keyword>
<dbReference type="SMART" id="SM00823">
    <property type="entry name" value="PKS_PP"/>
    <property type="match status" value="2"/>
</dbReference>
<dbReference type="EMBL" id="JAGIXG020000023">
    <property type="protein sequence ID" value="KAI6781325.1"/>
    <property type="molecule type" value="Genomic_DNA"/>
</dbReference>
<dbReference type="InterPro" id="IPR016035">
    <property type="entry name" value="Acyl_Trfase/lysoPLipase"/>
</dbReference>
<dbReference type="InterPro" id="IPR013094">
    <property type="entry name" value="AB_hydrolase_3"/>
</dbReference>
<reference evidence="11" key="1">
    <citation type="journal article" date="2021" name="J Fungi (Basel)">
        <title>Genomic and Metabolomic Analyses of the Marine Fungus Emericellopsis cladophorae: Insights into Saltwater Adaptability Mechanisms and Its Biosynthetic Potential.</title>
        <authorList>
            <person name="Goncalves M.F.M."/>
            <person name="Hilario S."/>
            <person name="Van de Peer Y."/>
            <person name="Esteves A.C."/>
            <person name="Alves A."/>
        </authorList>
    </citation>
    <scope>NUCLEOTIDE SEQUENCE</scope>
    <source>
        <strain evidence="11">MUM 19.33</strain>
    </source>
</reference>
<dbReference type="InterPro" id="IPR014031">
    <property type="entry name" value="Ketoacyl_synth_C"/>
</dbReference>